<protein>
    <recommendedName>
        <fullName evidence="1">CHK kinase-like domain-containing protein</fullName>
    </recommendedName>
</protein>
<organism evidence="2 3">
    <name type="scientific">OM182 bacterium MED-G24</name>
    <dbReference type="NCBI Taxonomy" id="1986255"/>
    <lineage>
        <taxon>Bacteria</taxon>
        <taxon>Pseudomonadati</taxon>
        <taxon>Pseudomonadota</taxon>
        <taxon>Gammaproteobacteria</taxon>
        <taxon>OMG group</taxon>
        <taxon>OM182 clade</taxon>
    </lineage>
</organism>
<feature type="domain" description="CHK kinase-like" evidence="1">
    <location>
        <begin position="115"/>
        <end position="287"/>
    </location>
</feature>
<dbReference type="SMART" id="SM00587">
    <property type="entry name" value="CHK"/>
    <property type="match status" value="1"/>
</dbReference>
<evidence type="ECO:0000313" key="3">
    <source>
        <dbReference type="Proteomes" id="UP000219327"/>
    </source>
</evidence>
<name>A0A2A5WNQ4_9GAMM</name>
<dbReference type="InterPro" id="IPR011009">
    <property type="entry name" value="Kinase-like_dom_sf"/>
</dbReference>
<accession>A0A2A5WNQ4</accession>
<dbReference type="PANTHER" id="PTHR23020">
    <property type="entry name" value="UNCHARACTERIZED NUCLEAR HORMONE RECEPTOR-RELATED"/>
    <property type="match status" value="1"/>
</dbReference>
<proteinExistence type="predicted"/>
<evidence type="ECO:0000313" key="2">
    <source>
        <dbReference type="EMBL" id="PDH38170.1"/>
    </source>
</evidence>
<reference evidence="2 3" key="1">
    <citation type="submission" date="2017-08" db="EMBL/GenBank/DDBJ databases">
        <title>Fine stratification of microbial communities through a metagenomic profile of the photic zone.</title>
        <authorList>
            <person name="Haro-Moreno J.M."/>
            <person name="Lopez-Perez M."/>
            <person name="De La Torre J."/>
            <person name="Picazo A."/>
            <person name="Camacho A."/>
            <person name="Rodriguez-Valera F."/>
        </authorList>
    </citation>
    <scope>NUCLEOTIDE SEQUENCE [LARGE SCALE GENOMIC DNA]</scope>
    <source>
        <strain evidence="2">MED-G24</strain>
    </source>
</reference>
<dbReference type="EMBL" id="NTKD01000039">
    <property type="protein sequence ID" value="PDH38170.1"/>
    <property type="molecule type" value="Genomic_DNA"/>
</dbReference>
<dbReference type="AlphaFoldDB" id="A0A2A5WNQ4"/>
<comment type="caution">
    <text evidence="2">The sequence shown here is derived from an EMBL/GenBank/DDBJ whole genome shotgun (WGS) entry which is preliminary data.</text>
</comment>
<sequence>MTLNALPDVDHLDTAWLSEAVGRKVESFNIDDLSGEGYNSRLYRVNVAWQEQNEGSPDSFILKLMADDPVGGAITTNNEVFREAACYRHLGEDLMSVVPRAYVTTEDKDQGHLTLLLEDLGDIPHKPFRADLDTSLAAVRAIAQVHARFWEGDLLNAPEFHPNEFNLEELSRTLTESLALSKQREVMHPYLDECIGYVLVMAPRLVRLMQNFDDRNSTLIHGDFHCRNVHTVGDRLMIFDWQNSQRGSAVTDVAYWIMTSVDVTDRPQFQPQLLSAYHKALVAAGVTDYSEEQLKADYKTQASQMVTQIYCYQALVEMPDDEINDFLNRADAVAQDLGMRSQLRTARVLVPVIAWLQRLGRRLSGGGK</sequence>
<dbReference type="SUPFAM" id="SSF56112">
    <property type="entry name" value="Protein kinase-like (PK-like)"/>
    <property type="match status" value="1"/>
</dbReference>
<dbReference type="PANTHER" id="PTHR23020:SF41">
    <property type="entry name" value="AMINOGLYCOSIDE PHOSPHOTRANSFERASE DOMAIN-CONTAINING PROTEIN"/>
    <property type="match status" value="1"/>
</dbReference>
<gene>
    <name evidence="2" type="ORF">CNE99_07240</name>
</gene>
<dbReference type="InterPro" id="IPR052961">
    <property type="entry name" value="Oxido-Kinase-like_Enzymes"/>
</dbReference>
<dbReference type="Proteomes" id="UP000219327">
    <property type="component" value="Unassembled WGS sequence"/>
</dbReference>
<evidence type="ECO:0000259" key="1">
    <source>
        <dbReference type="SMART" id="SM00587"/>
    </source>
</evidence>
<dbReference type="Pfam" id="PF01636">
    <property type="entry name" value="APH"/>
    <property type="match status" value="1"/>
</dbReference>
<dbReference type="Gene3D" id="3.90.1200.10">
    <property type="match status" value="1"/>
</dbReference>
<dbReference type="InterPro" id="IPR015897">
    <property type="entry name" value="CHK_kinase-like"/>
</dbReference>
<dbReference type="InterPro" id="IPR002575">
    <property type="entry name" value="Aminoglycoside_PTrfase"/>
</dbReference>